<keyword evidence="2" id="KW-0812">Transmembrane</keyword>
<feature type="transmembrane region" description="Helical" evidence="2">
    <location>
        <begin position="57"/>
        <end position="80"/>
    </location>
</feature>
<dbReference type="EMBL" id="JAELUQ010000006">
    <property type="protein sequence ID" value="KAG7411847.1"/>
    <property type="molecule type" value="Genomic_DNA"/>
</dbReference>
<comment type="caution">
    <text evidence="3">The sequence shown here is derived from an EMBL/GenBank/DDBJ whole genome shotgun (WGS) entry which is preliminary data.</text>
</comment>
<proteinExistence type="predicted"/>
<feature type="region of interest" description="Disordered" evidence="1">
    <location>
        <begin position="1"/>
        <end position="21"/>
    </location>
</feature>
<sequence>MVTQQEADSQGREKNPDIDVESALPYVTISLQDEIGDSNSSSSELSKPIVKDNESYWGAWICVLGSVLFLISSAGSSHIFPAVSRNV</sequence>
<dbReference type="Proteomes" id="UP000694050">
    <property type="component" value="Unassembled WGS sequence"/>
</dbReference>
<evidence type="ECO:0000313" key="3">
    <source>
        <dbReference type="EMBL" id="KAG7411847.1"/>
    </source>
</evidence>
<dbReference type="AlphaFoldDB" id="A0A8J5U777"/>
<evidence type="ECO:0000313" key="4">
    <source>
        <dbReference type="Proteomes" id="UP000694050"/>
    </source>
</evidence>
<reference evidence="3" key="1">
    <citation type="submission" date="2021-04" db="EMBL/GenBank/DDBJ databases">
        <title>First draft genome resource for Brassicaceae pathogens Fusarium oxysporum f. sp. raphani and Fusarium oxysporum f. sp. rapae.</title>
        <authorList>
            <person name="Asai S."/>
        </authorList>
    </citation>
    <scope>NUCLEOTIDE SEQUENCE</scope>
    <source>
        <strain evidence="3">Tf1208</strain>
    </source>
</reference>
<evidence type="ECO:0000256" key="1">
    <source>
        <dbReference type="SAM" id="MobiDB-lite"/>
    </source>
</evidence>
<protein>
    <submittedName>
        <fullName evidence="3">Uncharacterized protein</fullName>
    </submittedName>
</protein>
<name>A0A8J5U777_FUSOX</name>
<gene>
    <name evidence="3" type="ORF">Forpe1208_v009415</name>
</gene>
<keyword evidence="2" id="KW-0472">Membrane</keyword>
<accession>A0A8J5U777</accession>
<evidence type="ECO:0000256" key="2">
    <source>
        <dbReference type="SAM" id="Phobius"/>
    </source>
</evidence>
<keyword evidence="2" id="KW-1133">Transmembrane helix</keyword>
<organism evidence="3 4">
    <name type="scientific">Fusarium oxysporum f. sp. rapae</name>
    <dbReference type="NCBI Taxonomy" id="485398"/>
    <lineage>
        <taxon>Eukaryota</taxon>
        <taxon>Fungi</taxon>
        <taxon>Dikarya</taxon>
        <taxon>Ascomycota</taxon>
        <taxon>Pezizomycotina</taxon>
        <taxon>Sordariomycetes</taxon>
        <taxon>Hypocreomycetidae</taxon>
        <taxon>Hypocreales</taxon>
        <taxon>Nectriaceae</taxon>
        <taxon>Fusarium</taxon>
        <taxon>Fusarium oxysporum species complex</taxon>
    </lineage>
</organism>